<keyword evidence="3 9" id="KW-0808">Transferase</keyword>
<dbReference type="GO" id="GO:0016051">
    <property type="term" value="P:carbohydrate biosynthetic process"/>
    <property type="evidence" value="ECO:0007669"/>
    <property type="project" value="InterPro"/>
</dbReference>
<keyword evidence="5" id="KW-1133">Transmembrane helix</keyword>
<accession>A0A7R9CDZ4</accession>
<evidence type="ECO:0000256" key="4">
    <source>
        <dbReference type="ARBA" id="ARBA00022692"/>
    </source>
</evidence>
<keyword evidence="8 9" id="KW-0325">Glycoprotein</keyword>
<name>A0A7R9CDZ4_TIMCR</name>
<proteinExistence type="inferred from homology"/>
<dbReference type="Pfam" id="PF03567">
    <property type="entry name" value="Sulfotransfer_2"/>
    <property type="match status" value="1"/>
</dbReference>
<sequence>MFTPIVFGLNPCDRVLHLVRILEKMLRLGWFGVSPSYVGVVKVPCGISSVASRTTQLWGGPDVDPSTPFSPDKCPILKRTLVVGMVTSGFLVIYFNFISSSVLGEREQMSSLPANKNSQKTKKVKWDIPDDIIKKYVKEAEAENELRLQTIQQVCHRYNLGLYKHSAELPSVKHPPTPQYSVFYIDRAHKLSWCPIYKAASTTFLYNFLILGGYTEQFLATSNKQLSDLARKVYPELEYSEAEQAFHDTLKLLVVRHPFERLLSAYRDKLENVQVGHNHGTLHYYRRYGRRIVKKYRQGGNSTKTWTILSQDQYYWPPDKNRPAGVEPTFQEFVRYLIDMDIVLYSDDHWIPYYLYCTPCLLKYDIIAKVESLLRDQVYVIRSAGLQEQVRPRWRHKTKEDSNEIAKRYFSQLTKEQVLKLYEKYKVDFELFDYKADLYLEYAH</sequence>
<evidence type="ECO:0000256" key="5">
    <source>
        <dbReference type="ARBA" id="ARBA00022989"/>
    </source>
</evidence>
<dbReference type="GO" id="GO:0000139">
    <property type="term" value="C:Golgi membrane"/>
    <property type="evidence" value="ECO:0007669"/>
    <property type="project" value="UniProtKB-SubCell"/>
</dbReference>
<dbReference type="AlphaFoldDB" id="A0A7R9CDZ4"/>
<evidence type="ECO:0000256" key="2">
    <source>
        <dbReference type="ARBA" id="ARBA00006339"/>
    </source>
</evidence>
<evidence type="ECO:0000256" key="9">
    <source>
        <dbReference type="RuleBase" id="RU364020"/>
    </source>
</evidence>
<keyword evidence="9" id="KW-0119">Carbohydrate metabolism</keyword>
<protein>
    <recommendedName>
        <fullName evidence="9">Carbohydrate sulfotransferase</fullName>
        <ecNumber evidence="9">2.8.2.-</ecNumber>
    </recommendedName>
</protein>
<dbReference type="EMBL" id="OC316605">
    <property type="protein sequence ID" value="CAD7392895.1"/>
    <property type="molecule type" value="Genomic_DNA"/>
</dbReference>
<evidence type="ECO:0000256" key="8">
    <source>
        <dbReference type="ARBA" id="ARBA00023180"/>
    </source>
</evidence>
<evidence type="ECO:0000256" key="3">
    <source>
        <dbReference type="ARBA" id="ARBA00022679"/>
    </source>
</evidence>
<comment type="subcellular location">
    <subcellularLocation>
        <location evidence="1 9">Golgi apparatus membrane</location>
        <topology evidence="1 9">Single-pass type II membrane protein</topology>
    </subcellularLocation>
</comment>
<keyword evidence="6 9" id="KW-0333">Golgi apparatus</keyword>
<dbReference type="EC" id="2.8.2.-" evidence="9"/>
<keyword evidence="7" id="KW-0472">Membrane</keyword>
<dbReference type="InterPro" id="IPR005331">
    <property type="entry name" value="Sulfotransferase"/>
</dbReference>
<organism evidence="10">
    <name type="scientific">Timema cristinae</name>
    <name type="common">Walking stick</name>
    <dbReference type="NCBI Taxonomy" id="61476"/>
    <lineage>
        <taxon>Eukaryota</taxon>
        <taxon>Metazoa</taxon>
        <taxon>Ecdysozoa</taxon>
        <taxon>Arthropoda</taxon>
        <taxon>Hexapoda</taxon>
        <taxon>Insecta</taxon>
        <taxon>Pterygota</taxon>
        <taxon>Neoptera</taxon>
        <taxon>Polyneoptera</taxon>
        <taxon>Phasmatodea</taxon>
        <taxon>Timematodea</taxon>
        <taxon>Timematoidea</taxon>
        <taxon>Timematidae</taxon>
        <taxon>Timema</taxon>
    </lineage>
</organism>
<evidence type="ECO:0000256" key="6">
    <source>
        <dbReference type="ARBA" id="ARBA00023034"/>
    </source>
</evidence>
<gene>
    <name evidence="10" type="ORF">TCEB3V08_LOCUS897</name>
</gene>
<keyword evidence="4" id="KW-0812">Transmembrane</keyword>
<evidence type="ECO:0000256" key="1">
    <source>
        <dbReference type="ARBA" id="ARBA00004323"/>
    </source>
</evidence>
<keyword evidence="9" id="KW-0735">Signal-anchor</keyword>
<dbReference type="PANTHER" id="PTHR12137">
    <property type="entry name" value="CARBOHYDRATE SULFOTRANSFERASE"/>
    <property type="match status" value="1"/>
</dbReference>
<dbReference type="GO" id="GO:0008146">
    <property type="term" value="F:sulfotransferase activity"/>
    <property type="evidence" value="ECO:0007669"/>
    <property type="project" value="InterPro"/>
</dbReference>
<evidence type="ECO:0000256" key="7">
    <source>
        <dbReference type="ARBA" id="ARBA00023136"/>
    </source>
</evidence>
<comment type="similarity">
    <text evidence="2 9">Belongs to the sulfotransferase 2 family.</text>
</comment>
<dbReference type="PANTHER" id="PTHR12137:SF63">
    <property type="entry name" value="CARBOHYDRATE SULFOTRANSFERASE"/>
    <property type="match status" value="1"/>
</dbReference>
<reference evidence="10" key="1">
    <citation type="submission" date="2020-11" db="EMBL/GenBank/DDBJ databases">
        <authorList>
            <person name="Tran Van P."/>
        </authorList>
    </citation>
    <scope>NUCLEOTIDE SEQUENCE</scope>
</reference>
<evidence type="ECO:0000313" key="10">
    <source>
        <dbReference type="EMBL" id="CAD7392895.1"/>
    </source>
</evidence>
<dbReference type="InterPro" id="IPR018011">
    <property type="entry name" value="Carb_sulfotrans_8-10"/>
</dbReference>